<proteinExistence type="predicted"/>
<sequence length="384" mass="42290">MMKHYISIAVAITLVISSGLAKAGCDPCIQAAAQSANAQMTAAINTVTTSVQANVSATQALNASLQAVNTSLQATLNLNTQQLLQGLSASTNRIELSIHQNSKTVERMTDHTVKSMVSALKEVRIAEEIDKNNKIYSDELAQPLSGEIGANRAPLLKEGLVHANQIWQKMTEDMDAWNNNTDDVDKAGKGMKKNLLLSEDEDVWNPIPLVTQRQITAEESIDMQKLLTMLVNPVPLPKATDEQMAANPKASAYELERRIHNAKLGLIHAVLSKTIADKQPLIPISEEDWQKGYVMAEPDVNGKVSIMSMLESETIGRIGSEGWYQDIKTKTPAGIVREQVYQQAINNQLMLRLINQEEEELSMLALMAISEIEQSRPTLPNTRR</sequence>
<feature type="signal peptide" evidence="1">
    <location>
        <begin position="1"/>
        <end position="23"/>
    </location>
</feature>
<comment type="caution">
    <text evidence="2">The sequence shown here is derived from an EMBL/GenBank/DDBJ whole genome shotgun (WGS) entry which is preliminary data.</text>
</comment>
<evidence type="ECO:0000313" key="3">
    <source>
        <dbReference type="Proteomes" id="UP001569428"/>
    </source>
</evidence>
<gene>
    <name evidence="2" type="ORF">ACCI49_00565</name>
</gene>
<organism evidence="2 3">
    <name type="scientific">Microbulbifer epialgicus</name>
    <dbReference type="NCBI Taxonomy" id="393907"/>
    <lineage>
        <taxon>Bacteria</taxon>
        <taxon>Pseudomonadati</taxon>
        <taxon>Pseudomonadota</taxon>
        <taxon>Gammaproteobacteria</taxon>
        <taxon>Cellvibrionales</taxon>
        <taxon>Microbulbiferaceae</taxon>
        <taxon>Microbulbifer</taxon>
    </lineage>
</organism>
<keyword evidence="3" id="KW-1185">Reference proteome</keyword>
<evidence type="ECO:0000313" key="2">
    <source>
        <dbReference type="EMBL" id="MFA0809395.1"/>
    </source>
</evidence>
<feature type="chain" id="PRO_5047262546" evidence="1">
    <location>
        <begin position="24"/>
        <end position="384"/>
    </location>
</feature>
<dbReference type="EMBL" id="JBGMEK010000001">
    <property type="protein sequence ID" value="MFA0809395.1"/>
    <property type="molecule type" value="Genomic_DNA"/>
</dbReference>
<protein>
    <submittedName>
        <fullName evidence="2">Uncharacterized protein</fullName>
    </submittedName>
</protein>
<evidence type="ECO:0000256" key="1">
    <source>
        <dbReference type="SAM" id="SignalP"/>
    </source>
</evidence>
<reference evidence="2 3" key="1">
    <citation type="submission" date="2024-08" db="EMBL/GenBank/DDBJ databases">
        <authorList>
            <person name="Ishaq N."/>
        </authorList>
    </citation>
    <scope>NUCLEOTIDE SEQUENCE [LARGE SCALE GENOMIC DNA]</scope>
    <source>
        <strain evidence="2 3">DSM 18651</strain>
    </source>
</reference>
<accession>A0ABV4NV73</accession>
<name>A0ABV4NV73_9GAMM</name>
<keyword evidence="1" id="KW-0732">Signal</keyword>
<dbReference type="RefSeq" id="WP_371837016.1">
    <property type="nucleotide sequence ID" value="NZ_JBGMEK010000001.1"/>
</dbReference>
<dbReference type="Proteomes" id="UP001569428">
    <property type="component" value="Unassembled WGS sequence"/>
</dbReference>